<protein>
    <submittedName>
        <fullName evidence="1">5927_t:CDS:1</fullName>
    </submittedName>
</protein>
<dbReference type="OrthoDB" id="88517at2759"/>
<reference evidence="1" key="1">
    <citation type="submission" date="2021-06" db="EMBL/GenBank/DDBJ databases">
        <authorList>
            <person name="Kallberg Y."/>
            <person name="Tangrot J."/>
            <person name="Rosling A."/>
        </authorList>
    </citation>
    <scope>NUCLEOTIDE SEQUENCE</scope>
    <source>
        <strain evidence="1">IN212</strain>
    </source>
</reference>
<comment type="caution">
    <text evidence="1">The sequence shown here is derived from an EMBL/GenBank/DDBJ whole genome shotgun (WGS) entry which is preliminary data.</text>
</comment>
<accession>A0A9N9JKX9</accession>
<dbReference type="Proteomes" id="UP000789396">
    <property type="component" value="Unassembled WGS sequence"/>
</dbReference>
<dbReference type="EMBL" id="CAJVPZ010055305">
    <property type="protein sequence ID" value="CAG8784342.1"/>
    <property type="molecule type" value="Genomic_DNA"/>
</dbReference>
<keyword evidence="2" id="KW-1185">Reference proteome</keyword>
<gene>
    <name evidence="1" type="ORF">RFULGI_LOCUS16101</name>
</gene>
<name>A0A9N9JKX9_9GLOM</name>
<dbReference type="AlphaFoldDB" id="A0A9N9JKX9"/>
<feature type="non-terminal residue" evidence="1">
    <location>
        <position position="49"/>
    </location>
</feature>
<sequence length="49" mass="5840">MSTFVVEVAVITKDSDFDKLNSKFRDDYFAEETSVKLRWIINPKNKNIW</sequence>
<organism evidence="1 2">
    <name type="scientific">Racocetra fulgida</name>
    <dbReference type="NCBI Taxonomy" id="60492"/>
    <lineage>
        <taxon>Eukaryota</taxon>
        <taxon>Fungi</taxon>
        <taxon>Fungi incertae sedis</taxon>
        <taxon>Mucoromycota</taxon>
        <taxon>Glomeromycotina</taxon>
        <taxon>Glomeromycetes</taxon>
        <taxon>Diversisporales</taxon>
        <taxon>Gigasporaceae</taxon>
        <taxon>Racocetra</taxon>
    </lineage>
</organism>
<proteinExistence type="predicted"/>
<evidence type="ECO:0000313" key="1">
    <source>
        <dbReference type="EMBL" id="CAG8784342.1"/>
    </source>
</evidence>
<evidence type="ECO:0000313" key="2">
    <source>
        <dbReference type="Proteomes" id="UP000789396"/>
    </source>
</evidence>